<dbReference type="RefSeq" id="XP_001223475.1">
    <property type="nucleotide sequence ID" value="XM_001223474.1"/>
</dbReference>
<protein>
    <submittedName>
        <fullName evidence="2">Uncharacterized protein</fullName>
    </submittedName>
</protein>
<name>Q2H1T5_CHAGB</name>
<evidence type="ECO:0000313" key="3">
    <source>
        <dbReference type="Proteomes" id="UP000001056"/>
    </source>
</evidence>
<dbReference type="GeneID" id="4391807"/>
<sequence>MFMDNLRVIGEARTLGGNWLLWETIVGQSDERAQRLQMAEAPYARAKQEFDRLMTIDNLRLAFANRTSELGSVKQESDNHDLLLRWVLEQVPLVEAEQNEADRAKASPTDVPGRKRALNSDESTGEPGPKRAREPSSPSASPALGELDANVIAGGYRTAAGHKVRISGAADAPTKSKPSGPQERERESPQEHTVQIPPKPANESPPEGKAENMSDPRPTAEPPQLPRKDEGKGKKGPTRSSLWRAAPRVALPQEQLGGRGNDRKGPAMPTQRSSRFAGIAPGAVVGVAAGHGEGGGAARGKGRGGRRMG</sequence>
<accession>Q2H1T5</accession>
<feature type="region of interest" description="Disordered" evidence="1">
    <location>
        <begin position="164"/>
        <end position="309"/>
    </location>
</feature>
<evidence type="ECO:0000256" key="1">
    <source>
        <dbReference type="SAM" id="MobiDB-lite"/>
    </source>
</evidence>
<organism evidence="2 3">
    <name type="scientific">Chaetomium globosum (strain ATCC 6205 / CBS 148.51 / DSM 1962 / NBRC 6347 / NRRL 1970)</name>
    <name type="common">Soil fungus</name>
    <dbReference type="NCBI Taxonomy" id="306901"/>
    <lineage>
        <taxon>Eukaryota</taxon>
        <taxon>Fungi</taxon>
        <taxon>Dikarya</taxon>
        <taxon>Ascomycota</taxon>
        <taxon>Pezizomycotina</taxon>
        <taxon>Sordariomycetes</taxon>
        <taxon>Sordariomycetidae</taxon>
        <taxon>Sordariales</taxon>
        <taxon>Chaetomiaceae</taxon>
        <taxon>Chaetomium</taxon>
    </lineage>
</organism>
<feature type="compositionally biased region" description="Gly residues" evidence="1">
    <location>
        <begin position="289"/>
        <end position="299"/>
    </location>
</feature>
<keyword evidence="3" id="KW-1185">Reference proteome</keyword>
<dbReference type="InParanoid" id="Q2H1T5"/>
<proteinExistence type="predicted"/>
<feature type="compositionally biased region" description="Low complexity" evidence="1">
    <location>
        <begin position="277"/>
        <end position="288"/>
    </location>
</feature>
<feature type="compositionally biased region" description="Basic residues" evidence="1">
    <location>
        <begin position="300"/>
        <end position="309"/>
    </location>
</feature>
<dbReference type="EMBL" id="CH408032">
    <property type="protein sequence ID" value="EAQ87642.1"/>
    <property type="molecule type" value="Genomic_DNA"/>
</dbReference>
<dbReference type="HOGENOM" id="CLU_900159_0_0_1"/>
<dbReference type="OrthoDB" id="5419928at2759"/>
<gene>
    <name evidence="2" type="ORF">CHGG_04261</name>
</gene>
<dbReference type="VEuPathDB" id="FungiDB:CHGG_04261"/>
<dbReference type="AlphaFoldDB" id="Q2H1T5"/>
<evidence type="ECO:0000313" key="2">
    <source>
        <dbReference type="EMBL" id="EAQ87642.1"/>
    </source>
</evidence>
<dbReference type="Proteomes" id="UP000001056">
    <property type="component" value="Unassembled WGS sequence"/>
</dbReference>
<reference evidence="3" key="1">
    <citation type="journal article" date="2015" name="Genome Announc.">
        <title>Draft genome sequence of the cellulolytic fungus Chaetomium globosum.</title>
        <authorList>
            <person name="Cuomo C.A."/>
            <person name="Untereiner W.A."/>
            <person name="Ma L.-J."/>
            <person name="Grabherr M."/>
            <person name="Birren B.W."/>
        </authorList>
    </citation>
    <scope>NUCLEOTIDE SEQUENCE [LARGE SCALE GENOMIC DNA]</scope>
    <source>
        <strain evidence="3">ATCC 6205 / CBS 148.51 / DSM 1962 / NBRC 6347 / NRRL 1970</strain>
    </source>
</reference>
<feature type="region of interest" description="Disordered" evidence="1">
    <location>
        <begin position="98"/>
        <end position="144"/>
    </location>
</feature>